<dbReference type="EMBL" id="CM018048">
    <property type="protein sequence ID" value="KAA8521425.1"/>
    <property type="molecule type" value="Genomic_DNA"/>
</dbReference>
<reference evidence="2 3" key="1">
    <citation type="submission" date="2019-09" db="EMBL/GenBank/DDBJ databases">
        <title>A chromosome-level genome assembly of the Chinese tupelo Nyssa sinensis.</title>
        <authorList>
            <person name="Yang X."/>
            <person name="Kang M."/>
            <person name="Yang Y."/>
            <person name="Xiong H."/>
            <person name="Wang M."/>
            <person name="Zhang Z."/>
            <person name="Wang Z."/>
            <person name="Wu H."/>
            <person name="Ma T."/>
            <person name="Liu J."/>
            <person name="Xi Z."/>
        </authorList>
    </citation>
    <scope>NUCLEOTIDE SEQUENCE [LARGE SCALE GENOMIC DNA]</scope>
    <source>
        <strain evidence="2">J267</strain>
        <tissue evidence="2">Leaf</tissue>
    </source>
</reference>
<keyword evidence="3" id="KW-1185">Reference proteome</keyword>
<proteinExistence type="predicted"/>
<accession>A0A5J4ZRT5</accession>
<dbReference type="Proteomes" id="UP000325577">
    <property type="component" value="Linkage Group LG5"/>
</dbReference>
<evidence type="ECO:0000313" key="2">
    <source>
        <dbReference type="EMBL" id="KAA8521425.1"/>
    </source>
</evidence>
<protein>
    <submittedName>
        <fullName evidence="2">Uncharacterized protein</fullName>
    </submittedName>
</protein>
<feature type="region of interest" description="Disordered" evidence="1">
    <location>
        <begin position="28"/>
        <end position="84"/>
    </location>
</feature>
<feature type="compositionally biased region" description="Acidic residues" evidence="1">
    <location>
        <begin position="59"/>
        <end position="84"/>
    </location>
</feature>
<organism evidence="2 3">
    <name type="scientific">Nyssa sinensis</name>
    <dbReference type="NCBI Taxonomy" id="561372"/>
    <lineage>
        <taxon>Eukaryota</taxon>
        <taxon>Viridiplantae</taxon>
        <taxon>Streptophyta</taxon>
        <taxon>Embryophyta</taxon>
        <taxon>Tracheophyta</taxon>
        <taxon>Spermatophyta</taxon>
        <taxon>Magnoliopsida</taxon>
        <taxon>eudicotyledons</taxon>
        <taxon>Gunneridae</taxon>
        <taxon>Pentapetalae</taxon>
        <taxon>asterids</taxon>
        <taxon>Cornales</taxon>
        <taxon>Nyssaceae</taxon>
        <taxon>Nyssa</taxon>
    </lineage>
</organism>
<evidence type="ECO:0000313" key="3">
    <source>
        <dbReference type="Proteomes" id="UP000325577"/>
    </source>
</evidence>
<evidence type="ECO:0000256" key="1">
    <source>
        <dbReference type="SAM" id="MobiDB-lite"/>
    </source>
</evidence>
<gene>
    <name evidence="2" type="ORF">F0562_012083</name>
</gene>
<sequence length="84" mass="9327">MVLTLGGERLRRFMNLVRMKINPLNASRDFDDVNEEFGESIGTNANDNEDKNDGSGGGDESDNDDVDDVGHDLDEDFENGDDLF</sequence>
<dbReference type="AlphaFoldDB" id="A0A5J4ZRT5"/>
<name>A0A5J4ZRT5_9ASTE</name>